<dbReference type="InterPro" id="IPR036770">
    <property type="entry name" value="Ankyrin_rpt-contain_sf"/>
</dbReference>
<protein>
    <submittedName>
        <fullName evidence="1">Str. FM013</fullName>
    </submittedName>
</protein>
<dbReference type="Proteomes" id="UP000053732">
    <property type="component" value="Unassembled WGS sequence"/>
</dbReference>
<dbReference type="SUPFAM" id="SSF48403">
    <property type="entry name" value="Ankyrin repeat"/>
    <property type="match status" value="1"/>
</dbReference>
<evidence type="ECO:0000313" key="2">
    <source>
        <dbReference type="Proteomes" id="UP000053732"/>
    </source>
</evidence>
<evidence type="ECO:0000313" key="1">
    <source>
        <dbReference type="EMBL" id="CRL30813.1"/>
    </source>
</evidence>
<reference evidence="1 2" key="1">
    <citation type="journal article" date="2014" name="Nat. Commun.">
        <title>Multiple recent horizontal transfers of a large genomic region in cheese making fungi.</title>
        <authorList>
            <person name="Cheeseman K."/>
            <person name="Ropars J."/>
            <person name="Renault P."/>
            <person name="Dupont J."/>
            <person name="Gouzy J."/>
            <person name="Branca A."/>
            <person name="Abraham A.L."/>
            <person name="Ceppi M."/>
            <person name="Conseiller E."/>
            <person name="Debuchy R."/>
            <person name="Malagnac F."/>
            <person name="Goarin A."/>
            <person name="Silar P."/>
            <person name="Lacoste S."/>
            <person name="Sallet E."/>
            <person name="Bensimon A."/>
            <person name="Giraud T."/>
            <person name="Brygoo Y."/>
        </authorList>
    </citation>
    <scope>NUCLEOTIDE SEQUENCE [LARGE SCALE GENOMIC DNA]</scope>
    <source>
        <strain evidence="2">FM 013</strain>
    </source>
</reference>
<organism evidence="1 2">
    <name type="scientific">Penicillium camemberti (strain FM 013)</name>
    <dbReference type="NCBI Taxonomy" id="1429867"/>
    <lineage>
        <taxon>Eukaryota</taxon>
        <taxon>Fungi</taxon>
        <taxon>Dikarya</taxon>
        <taxon>Ascomycota</taxon>
        <taxon>Pezizomycotina</taxon>
        <taxon>Eurotiomycetes</taxon>
        <taxon>Eurotiomycetidae</taxon>
        <taxon>Eurotiales</taxon>
        <taxon>Aspergillaceae</taxon>
        <taxon>Penicillium</taxon>
    </lineage>
</organism>
<keyword evidence="2" id="KW-1185">Reference proteome</keyword>
<gene>
    <name evidence="1" type="ORF">PCAMFM013_S060g000023</name>
</gene>
<dbReference type="STRING" id="1429867.A0A0G4PWT1"/>
<name>A0A0G4PWT1_PENC3</name>
<sequence length="94" mass="10588">MTIPLRSMTIIDGEFQRLKGIREISPNKDVEAFLEDAHLSLKSKGICNPRGPFAKSLLHYAAMGGCTELLLYLLQWKRGASKEDRDQNKQTPLS</sequence>
<dbReference type="EMBL" id="HG793193">
    <property type="protein sequence ID" value="CRL30813.1"/>
    <property type="molecule type" value="Genomic_DNA"/>
</dbReference>
<dbReference type="Gene3D" id="1.25.40.20">
    <property type="entry name" value="Ankyrin repeat-containing domain"/>
    <property type="match status" value="1"/>
</dbReference>
<proteinExistence type="predicted"/>
<accession>A0A0G4PWT1</accession>
<dbReference type="AlphaFoldDB" id="A0A0G4PWT1"/>